<dbReference type="GO" id="GO:0000978">
    <property type="term" value="F:RNA polymerase II cis-regulatory region sequence-specific DNA binding"/>
    <property type="evidence" value="ECO:0007669"/>
    <property type="project" value="TreeGrafter"/>
</dbReference>
<dbReference type="AlphaFoldDB" id="A0A448WXG2"/>
<dbReference type="SUPFAM" id="SSF46689">
    <property type="entry name" value="Homeodomain-like"/>
    <property type="match status" value="1"/>
</dbReference>
<dbReference type="PANTHER" id="PTHR10390:SF44">
    <property type="entry name" value="SIX HOMEOBOX 4"/>
    <property type="match status" value="1"/>
</dbReference>
<dbReference type="OrthoDB" id="3501850at2759"/>
<evidence type="ECO:0000259" key="6">
    <source>
        <dbReference type="Pfam" id="PF16878"/>
    </source>
</evidence>
<dbReference type="GO" id="GO:0000981">
    <property type="term" value="F:DNA-binding transcription factor activity, RNA polymerase II-specific"/>
    <property type="evidence" value="ECO:0007669"/>
    <property type="project" value="TreeGrafter"/>
</dbReference>
<organism evidence="7 8">
    <name type="scientific">Protopolystoma xenopodis</name>
    <dbReference type="NCBI Taxonomy" id="117903"/>
    <lineage>
        <taxon>Eukaryota</taxon>
        <taxon>Metazoa</taxon>
        <taxon>Spiralia</taxon>
        <taxon>Lophotrochozoa</taxon>
        <taxon>Platyhelminthes</taxon>
        <taxon>Monogenea</taxon>
        <taxon>Polyopisthocotylea</taxon>
        <taxon>Polystomatidea</taxon>
        <taxon>Polystomatidae</taxon>
        <taxon>Protopolystoma</taxon>
    </lineage>
</organism>
<dbReference type="Pfam" id="PF00046">
    <property type="entry name" value="Homeodomain"/>
    <property type="match status" value="1"/>
</dbReference>
<dbReference type="Pfam" id="PF16878">
    <property type="entry name" value="SIX1_SD"/>
    <property type="match status" value="1"/>
</dbReference>
<gene>
    <name evidence="7" type="ORF">PXEA_LOCUS16111</name>
</gene>
<dbReference type="PANTHER" id="PTHR10390">
    <property type="entry name" value="HOMEOBOX PROTEIN SIX"/>
    <property type="match status" value="1"/>
</dbReference>
<feature type="domain" description="Homeobox" evidence="5">
    <location>
        <begin position="101"/>
        <end position="139"/>
    </location>
</feature>
<sequence length="162" mass="18282">MIPTAVPRTVNQVGRPREALLKAAALLALCMGRFTDVYTLLAGAVYSAGQHGSLQQLWYRTHYAEAAAVRGRELGAVDKYRLRRKHPLPRTIWDGEETVYCFKERSRQALKDCYAVNRYPTPEEKRGLASRTGLTMTQVDPQPNRILMGNPAEMGIYITKIM</sequence>
<dbReference type="EMBL" id="CAAALY010057781">
    <property type="protein sequence ID" value="VEL22671.1"/>
    <property type="molecule type" value="Genomic_DNA"/>
</dbReference>
<evidence type="ECO:0008006" key="9">
    <source>
        <dbReference type="Google" id="ProtNLM"/>
    </source>
</evidence>
<dbReference type="GO" id="GO:0005634">
    <property type="term" value="C:nucleus"/>
    <property type="evidence" value="ECO:0007669"/>
    <property type="project" value="UniProtKB-SubCell"/>
</dbReference>
<accession>A0A448WXG2</accession>
<dbReference type="InterPro" id="IPR009057">
    <property type="entry name" value="Homeodomain-like_sf"/>
</dbReference>
<keyword evidence="3 4" id="KW-0539">Nucleus</keyword>
<dbReference type="InterPro" id="IPR031701">
    <property type="entry name" value="SIX1_SD"/>
</dbReference>
<evidence type="ECO:0000256" key="3">
    <source>
        <dbReference type="ARBA" id="ARBA00023242"/>
    </source>
</evidence>
<evidence type="ECO:0000256" key="1">
    <source>
        <dbReference type="ARBA" id="ARBA00023125"/>
    </source>
</evidence>
<evidence type="ECO:0000313" key="8">
    <source>
        <dbReference type="Proteomes" id="UP000784294"/>
    </source>
</evidence>
<keyword evidence="1 4" id="KW-0238">DNA-binding</keyword>
<reference evidence="7" key="1">
    <citation type="submission" date="2018-11" db="EMBL/GenBank/DDBJ databases">
        <authorList>
            <consortium name="Pathogen Informatics"/>
        </authorList>
    </citation>
    <scope>NUCLEOTIDE SEQUENCE</scope>
</reference>
<keyword evidence="8" id="KW-1185">Reference proteome</keyword>
<evidence type="ECO:0000313" key="7">
    <source>
        <dbReference type="EMBL" id="VEL22671.1"/>
    </source>
</evidence>
<dbReference type="InterPro" id="IPR001356">
    <property type="entry name" value="HD"/>
</dbReference>
<dbReference type="Proteomes" id="UP000784294">
    <property type="component" value="Unassembled WGS sequence"/>
</dbReference>
<comment type="subcellular location">
    <subcellularLocation>
        <location evidence="4">Nucleus</location>
    </subcellularLocation>
</comment>
<dbReference type="Gene3D" id="1.10.10.60">
    <property type="entry name" value="Homeodomain-like"/>
    <property type="match status" value="1"/>
</dbReference>
<evidence type="ECO:0000259" key="5">
    <source>
        <dbReference type="Pfam" id="PF00046"/>
    </source>
</evidence>
<evidence type="ECO:0000256" key="2">
    <source>
        <dbReference type="ARBA" id="ARBA00023155"/>
    </source>
</evidence>
<dbReference type="GO" id="GO:0005667">
    <property type="term" value="C:transcription regulator complex"/>
    <property type="evidence" value="ECO:0007669"/>
    <property type="project" value="TreeGrafter"/>
</dbReference>
<keyword evidence="2 4" id="KW-0371">Homeobox</keyword>
<evidence type="ECO:0000256" key="4">
    <source>
        <dbReference type="RuleBase" id="RU000682"/>
    </source>
</evidence>
<proteinExistence type="predicted"/>
<protein>
    <recommendedName>
        <fullName evidence="9">Homeobox domain-containing protein</fullName>
    </recommendedName>
</protein>
<feature type="domain" description="Homeobox protein SIX1 N-terminal SD" evidence="6">
    <location>
        <begin position="14"/>
        <end position="90"/>
    </location>
</feature>
<comment type="caution">
    <text evidence="7">The sequence shown here is derived from an EMBL/GenBank/DDBJ whole genome shotgun (WGS) entry which is preliminary data.</text>
</comment>
<name>A0A448WXG2_9PLAT</name>
<dbReference type="CDD" id="cd00086">
    <property type="entry name" value="homeodomain"/>
    <property type="match status" value="1"/>
</dbReference>